<dbReference type="GO" id="GO:0005737">
    <property type="term" value="C:cytoplasm"/>
    <property type="evidence" value="ECO:0007669"/>
    <property type="project" value="TreeGrafter"/>
</dbReference>
<dbReference type="AlphaFoldDB" id="A0A918ZYN6"/>
<dbReference type="PANTHER" id="PTHR45527">
    <property type="entry name" value="NONRIBOSOMAL PEPTIDE SYNTHETASE"/>
    <property type="match status" value="1"/>
</dbReference>
<dbReference type="GO" id="GO:0031177">
    <property type="term" value="F:phosphopantetheine binding"/>
    <property type="evidence" value="ECO:0007669"/>
    <property type="project" value="InterPro"/>
</dbReference>
<dbReference type="InterPro" id="IPR009081">
    <property type="entry name" value="PP-bd_ACP"/>
</dbReference>
<dbReference type="GO" id="GO:0043041">
    <property type="term" value="P:amino acid activation for nonribosomal peptide biosynthetic process"/>
    <property type="evidence" value="ECO:0007669"/>
    <property type="project" value="TreeGrafter"/>
</dbReference>
<evidence type="ECO:0000256" key="1">
    <source>
        <dbReference type="ARBA" id="ARBA00022450"/>
    </source>
</evidence>
<dbReference type="RefSeq" id="WP_189901638.1">
    <property type="nucleotide sequence ID" value="NZ_BNBC01000016.1"/>
</dbReference>
<dbReference type="SUPFAM" id="SSF47336">
    <property type="entry name" value="ACP-like"/>
    <property type="match status" value="1"/>
</dbReference>
<dbReference type="PANTHER" id="PTHR45527:SF1">
    <property type="entry name" value="FATTY ACID SYNTHASE"/>
    <property type="match status" value="1"/>
</dbReference>
<keyword evidence="5" id="KW-1185">Reference proteome</keyword>
<dbReference type="Proteomes" id="UP000641386">
    <property type="component" value="Unassembled WGS sequence"/>
</dbReference>
<dbReference type="PROSITE" id="PS50075">
    <property type="entry name" value="CARRIER"/>
    <property type="match status" value="1"/>
</dbReference>
<proteinExistence type="predicted"/>
<dbReference type="SMART" id="SM00823">
    <property type="entry name" value="PKS_PP"/>
    <property type="match status" value="1"/>
</dbReference>
<dbReference type="GO" id="GO:0017000">
    <property type="term" value="P:antibiotic biosynthetic process"/>
    <property type="evidence" value="ECO:0007669"/>
    <property type="project" value="UniProtKB-ARBA"/>
</dbReference>
<name>A0A918ZYN6_9ACTN</name>
<reference evidence="4" key="1">
    <citation type="journal article" date="2014" name="Int. J. Syst. Evol. Microbiol.">
        <title>Complete genome sequence of Corynebacterium casei LMG S-19264T (=DSM 44701T), isolated from a smear-ripened cheese.</title>
        <authorList>
            <consortium name="US DOE Joint Genome Institute (JGI-PGF)"/>
            <person name="Walter F."/>
            <person name="Albersmeier A."/>
            <person name="Kalinowski J."/>
            <person name="Ruckert C."/>
        </authorList>
    </citation>
    <scope>NUCLEOTIDE SEQUENCE</scope>
    <source>
        <strain evidence="4">JCM 3302</strain>
    </source>
</reference>
<dbReference type="EMBL" id="BNBC01000016">
    <property type="protein sequence ID" value="GHE78616.1"/>
    <property type="molecule type" value="Genomic_DNA"/>
</dbReference>
<evidence type="ECO:0000313" key="4">
    <source>
        <dbReference type="EMBL" id="GHE78616.1"/>
    </source>
</evidence>
<reference evidence="4" key="2">
    <citation type="submission" date="2020-09" db="EMBL/GenBank/DDBJ databases">
        <authorList>
            <person name="Sun Q."/>
            <person name="Ohkuma M."/>
        </authorList>
    </citation>
    <scope>NUCLEOTIDE SEQUENCE</scope>
    <source>
        <strain evidence="4">JCM 3302</strain>
    </source>
</reference>
<evidence type="ECO:0000313" key="5">
    <source>
        <dbReference type="Proteomes" id="UP000641386"/>
    </source>
</evidence>
<sequence>MSEPHEQLTHLVAEAWREVLGIDGICPDDDFFDLGGDSLTAARLAALLHTRLGTEVNAVDVLDQPTVSSLAKELERRRADGN</sequence>
<protein>
    <recommendedName>
        <fullName evidence="3">Carrier domain-containing protein</fullName>
    </recommendedName>
</protein>
<evidence type="ECO:0000256" key="2">
    <source>
        <dbReference type="ARBA" id="ARBA00022553"/>
    </source>
</evidence>
<comment type="caution">
    <text evidence="4">The sequence shown here is derived from an EMBL/GenBank/DDBJ whole genome shotgun (WGS) entry which is preliminary data.</text>
</comment>
<feature type="domain" description="Carrier" evidence="3">
    <location>
        <begin position="3"/>
        <end position="78"/>
    </location>
</feature>
<dbReference type="InterPro" id="IPR006162">
    <property type="entry name" value="Ppantetheine_attach_site"/>
</dbReference>
<evidence type="ECO:0000259" key="3">
    <source>
        <dbReference type="PROSITE" id="PS50075"/>
    </source>
</evidence>
<dbReference type="Pfam" id="PF00550">
    <property type="entry name" value="PP-binding"/>
    <property type="match status" value="1"/>
</dbReference>
<keyword evidence="2" id="KW-0597">Phosphoprotein</keyword>
<accession>A0A918ZYN6</accession>
<dbReference type="PROSITE" id="PS00012">
    <property type="entry name" value="PHOSPHOPANTETHEINE"/>
    <property type="match status" value="1"/>
</dbReference>
<keyword evidence="1" id="KW-0596">Phosphopantetheine</keyword>
<dbReference type="InterPro" id="IPR020806">
    <property type="entry name" value="PKS_PP-bd"/>
</dbReference>
<organism evidence="4 5">
    <name type="scientific">Streptomyces spiralis</name>
    <dbReference type="NCBI Taxonomy" id="66376"/>
    <lineage>
        <taxon>Bacteria</taxon>
        <taxon>Bacillati</taxon>
        <taxon>Actinomycetota</taxon>
        <taxon>Actinomycetes</taxon>
        <taxon>Kitasatosporales</taxon>
        <taxon>Streptomycetaceae</taxon>
        <taxon>Streptomyces</taxon>
    </lineage>
</organism>
<dbReference type="InterPro" id="IPR036736">
    <property type="entry name" value="ACP-like_sf"/>
</dbReference>
<dbReference type="GO" id="GO:0044550">
    <property type="term" value="P:secondary metabolite biosynthetic process"/>
    <property type="evidence" value="ECO:0007669"/>
    <property type="project" value="TreeGrafter"/>
</dbReference>
<gene>
    <name evidence="4" type="ORF">GCM10014715_37330</name>
</gene>
<dbReference type="Gene3D" id="1.10.1200.10">
    <property type="entry name" value="ACP-like"/>
    <property type="match status" value="1"/>
</dbReference>